<keyword evidence="1" id="KW-0472">Membrane</keyword>
<keyword evidence="1" id="KW-0812">Transmembrane</keyword>
<name>A0AAF0D4T3_9CAUD</name>
<sequence length="40" mass="4359">METVIAVLGVGLCAIAVGMLAYGLWDLAQILRTLHKYNIK</sequence>
<keyword evidence="3" id="KW-1185">Reference proteome</keyword>
<dbReference type="InterPro" id="IPR035111">
    <property type="entry name" value="DUF5516"/>
</dbReference>
<proteinExistence type="predicted"/>
<keyword evidence="1" id="KW-1133">Transmembrane helix</keyword>
<dbReference type="Pfam" id="PF17637">
    <property type="entry name" value="DUF5516"/>
    <property type="match status" value="1"/>
</dbReference>
<dbReference type="Proteomes" id="UP001222071">
    <property type="component" value="Segment"/>
</dbReference>
<evidence type="ECO:0000256" key="1">
    <source>
        <dbReference type="SAM" id="Phobius"/>
    </source>
</evidence>
<feature type="transmembrane region" description="Helical" evidence="1">
    <location>
        <begin position="6"/>
        <end position="25"/>
    </location>
</feature>
<organism evidence="2 3">
    <name type="scientific">Escherichia phage vB_Ec_Tarrare</name>
    <dbReference type="NCBI Taxonomy" id="3032379"/>
    <lineage>
        <taxon>Viruses</taxon>
        <taxon>Duplodnaviria</taxon>
        <taxon>Heunggongvirae</taxon>
        <taxon>Uroviricota</taxon>
        <taxon>Caudoviricetes</taxon>
        <taxon>Autographivirales</taxon>
        <taxon>Autotranscriptaviridae</taxon>
        <taxon>Studiervirinae</taxon>
        <taxon>Rindgevirus</taxon>
        <taxon>Rindgevirus tarrare</taxon>
    </lineage>
</organism>
<dbReference type="EMBL" id="OQ507919">
    <property type="protein sequence ID" value="WEU68270.1"/>
    <property type="molecule type" value="Genomic_DNA"/>
</dbReference>
<reference evidence="2" key="1">
    <citation type="submission" date="2023-02" db="EMBL/GenBank/DDBJ databases">
        <authorList>
            <person name="Veilleux F.I."/>
            <person name="Ayyash I.E."/>
            <person name="Page S.T."/>
        </authorList>
    </citation>
    <scope>NUCLEOTIDE SEQUENCE</scope>
</reference>
<accession>A0AAF0D4T3</accession>
<evidence type="ECO:0000313" key="3">
    <source>
        <dbReference type="Proteomes" id="UP001222071"/>
    </source>
</evidence>
<evidence type="ECO:0000313" key="2">
    <source>
        <dbReference type="EMBL" id="WEU68270.1"/>
    </source>
</evidence>
<protein>
    <submittedName>
        <fullName evidence="2">Uncharacterized protein</fullName>
    </submittedName>
</protein>
<gene>
    <name evidence="2" type="ORF">TARRARE_24</name>
</gene>